<evidence type="ECO:0000256" key="4">
    <source>
        <dbReference type="ARBA" id="ARBA00013824"/>
    </source>
</evidence>
<dbReference type="PANTHER" id="PTHR43381">
    <property type="entry name" value="TRANSLATION INITIATION FACTOR IF-2-RELATED"/>
    <property type="match status" value="1"/>
</dbReference>
<feature type="compositionally biased region" description="Basic and acidic residues" evidence="13">
    <location>
        <begin position="43"/>
        <end position="93"/>
    </location>
</feature>
<dbReference type="EMBL" id="MPUH01000961">
    <property type="protein sequence ID" value="OMJ71728.1"/>
    <property type="molecule type" value="Genomic_DNA"/>
</dbReference>
<reference evidence="15 16" key="1">
    <citation type="submission" date="2016-11" db="EMBL/GenBank/DDBJ databases">
        <title>The macronuclear genome of Stentor coeruleus: a giant cell with tiny introns.</title>
        <authorList>
            <person name="Slabodnick M."/>
            <person name="Ruby J.G."/>
            <person name="Reiff S.B."/>
            <person name="Swart E.C."/>
            <person name="Gosai S."/>
            <person name="Prabakaran S."/>
            <person name="Witkowska E."/>
            <person name="Larue G.E."/>
            <person name="Fisher S."/>
            <person name="Freeman R.M."/>
            <person name="Gunawardena J."/>
            <person name="Chu W."/>
            <person name="Stover N.A."/>
            <person name="Gregory B.D."/>
            <person name="Nowacki M."/>
            <person name="Derisi J."/>
            <person name="Roy S.W."/>
            <person name="Marshall W.F."/>
            <person name="Sood P."/>
        </authorList>
    </citation>
    <scope>NUCLEOTIDE SEQUENCE [LARGE SCALE GENOMIC DNA]</scope>
    <source>
        <strain evidence="15">WM001</strain>
    </source>
</reference>
<gene>
    <name evidence="15" type="ORF">SteCoe_29972</name>
</gene>
<dbReference type="GO" id="GO:0046872">
    <property type="term" value="F:metal ion binding"/>
    <property type="evidence" value="ECO:0007669"/>
    <property type="project" value="UniProtKB-KW"/>
</dbReference>
<evidence type="ECO:0000313" key="15">
    <source>
        <dbReference type="EMBL" id="OMJ71728.1"/>
    </source>
</evidence>
<evidence type="ECO:0000256" key="10">
    <source>
        <dbReference type="ARBA" id="ARBA00022917"/>
    </source>
</evidence>
<dbReference type="PANTHER" id="PTHR43381:SF4">
    <property type="entry name" value="EUKARYOTIC TRANSLATION INITIATION FACTOR 5B"/>
    <property type="match status" value="1"/>
</dbReference>
<keyword evidence="7" id="KW-0479">Metal-binding</keyword>
<dbReference type="InterPro" id="IPR015760">
    <property type="entry name" value="TIF_IF2"/>
</dbReference>
<comment type="caution">
    <text evidence="15">The sequence shown here is derived from an EMBL/GenBank/DDBJ whole genome shotgun (WGS) entry which is preliminary data.</text>
</comment>
<evidence type="ECO:0000256" key="13">
    <source>
        <dbReference type="SAM" id="MobiDB-lite"/>
    </source>
</evidence>
<evidence type="ECO:0000256" key="9">
    <source>
        <dbReference type="ARBA" id="ARBA00022801"/>
    </source>
</evidence>
<comment type="subcellular location">
    <subcellularLocation>
        <location evidence="1">Cytoplasm</location>
    </subcellularLocation>
</comment>
<proteinExistence type="inferred from homology"/>
<dbReference type="SUPFAM" id="SSF50447">
    <property type="entry name" value="Translation proteins"/>
    <property type="match status" value="1"/>
</dbReference>
<comment type="similarity">
    <text evidence="2">Belongs to the TRAFAC class translation factor GTPase superfamily. Classic translation factor GTPase family. IF-2 subfamily.</text>
</comment>
<dbReference type="GO" id="GO:0003924">
    <property type="term" value="F:GTPase activity"/>
    <property type="evidence" value="ECO:0007669"/>
    <property type="project" value="InterPro"/>
</dbReference>
<dbReference type="CDD" id="cd03703">
    <property type="entry name" value="aeIF5B_II"/>
    <property type="match status" value="1"/>
</dbReference>
<evidence type="ECO:0000256" key="2">
    <source>
        <dbReference type="ARBA" id="ARBA00007733"/>
    </source>
</evidence>
<keyword evidence="8" id="KW-0547">Nucleotide-binding</keyword>
<feature type="domain" description="Tr-type G" evidence="14">
    <location>
        <begin position="232"/>
        <end position="449"/>
    </location>
</feature>
<dbReference type="InterPro" id="IPR009000">
    <property type="entry name" value="Transl_B-barrel_sf"/>
</dbReference>
<keyword evidence="9" id="KW-0378">Hydrolase</keyword>
<dbReference type="GO" id="GO:0005739">
    <property type="term" value="C:mitochondrion"/>
    <property type="evidence" value="ECO:0007669"/>
    <property type="project" value="TreeGrafter"/>
</dbReference>
<dbReference type="AlphaFoldDB" id="A0A1R2B4L1"/>
<accession>A0A1R2B4L1</accession>
<keyword evidence="11" id="KW-0342">GTP-binding</keyword>
<protein>
    <recommendedName>
        <fullName evidence="4">Eukaryotic translation initiation factor 5B</fullName>
        <ecNumber evidence="3">3.6.5.3</ecNumber>
    </recommendedName>
    <alternativeName>
        <fullName evidence="12">Translation initiation factor IF-2</fullName>
    </alternativeName>
</protein>
<dbReference type="InterPro" id="IPR000795">
    <property type="entry name" value="T_Tr_GTP-bd_dom"/>
</dbReference>
<dbReference type="SUPFAM" id="SSF52540">
    <property type="entry name" value="P-loop containing nucleoside triphosphate hydrolases"/>
    <property type="match status" value="1"/>
</dbReference>
<evidence type="ECO:0000256" key="5">
    <source>
        <dbReference type="ARBA" id="ARBA00022490"/>
    </source>
</evidence>
<dbReference type="Pfam" id="PF00009">
    <property type="entry name" value="GTP_EFTU"/>
    <property type="match status" value="1"/>
</dbReference>
<dbReference type="InterPro" id="IPR027417">
    <property type="entry name" value="P-loop_NTPase"/>
</dbReference>
<dbReference type="CDD" id="cd01887">
    <property type="entry name" value="IF2_eIF5B"/>
    <property type="match status" value="1"/>
</dbReference>
<feature type="region of interest" description="Disordered" evidence="13">
    <location>
        <begin position="1"/>
        <end position="194"/>
    </location>
</feature>
<evidence type="ECO:0000256" key="6">
    <source>
        <dbReference type="ARBA" id="ARBA00022540"/>
    </source>
</evidence>
<dbReference type="Proteomes" id="UP000187209">
    <property type="component" value="Unassembled WGS sequence"/>
</dbReference>
<evidence type="ECO:0000313" key="16">
    <source>
        <dbReference type="Proteomes" id="UP000187209"/>
    </source>
</evidence>
<dbReference type="Gene3D" id="2.40.30.10">
    <property type="entry name" value="Translation factors"/>
    <property type="match status" value="2"/>
</dbReference>
<dbReference type="FunFam" id="2.40.30.10:FF:000013">
    <property type="entry name" value="eukaryotic translation initiation factor 5B"/>
    <property type="match status" value="1"/>
</dbReference>
<dbReference type="FunFam" id="3.40.50.300:FF:000112">
    <property type="entry name" value="Eukaryotic translation initiation factor 5B"/>
    <property type="match status" value="1"/>
</dbReference>
<dbReference type="GO" id="GO:0003743">
    <property type="term" value="F:translation initiation factor activity"/>
    <property type="evidence" value="ECO:0007669"/>
    <property type="project" value="UniProtKB-KW"/>
</dbReference>
<dbReference type="Pfam" id="PF11987">
    <property type="entry name" value="IF-2"/>
    <property type="match status" value="1"/>
</dbReference>
<dbReference type="FunFam" id="3.40.50.10050:FF:000002">
    <property type="entry name" value="Eukaryotic translation initiation factor 5B"/>
    <property type="match status" value="1"/>
</dbReference>
<evidence type="ECO:0000256" key="1">
    <source>
        <dbReference type="ARBA" id="ARBA00004496"/>
    </source>
</evidence>
<dbReference type="OrthoDB" id="4928at2759"/>
<keyword evidence="10" id="KW-0648">Protein biosynthesis</keyword>
<dbReference type="EC" id="3.6.5.3" evidence="3"/>
<evidence type="ECO:0000259" key="14">
    <source>
        <dbReference type="PROSITE" id="PS51722"/>
    </source>
</evidence>
<dbReference type="InterPro" id="IPR029459">
    <property type="entry name" value="EFTU-type"/>
</dbReference>
<evidence type="ECO:0000256" key="7">
    <source>
        <dbReference type="ARBA" id="ARBA00022723"/>
    </source>
</evidence>
<evidence type="ECO:0000256" key="12">
    <source>
        <dbReference type="ARBA" id="ARBA00032478"/>
    </source>
</evidence>
<dbReference type="InterPro" id="IPR036925">
    <property type="entry name" value="TIF_IF2_dom3_sf"/>
</dbReference>
<feature type="compositionally biased region" description="Acidic residues" evidence="13">
    <location>
        <begin position="176"/>
        <end position="190"/>
    </location>
</feature>
<dbReference type="Gene3D" id="3.40.50.10050">
    <property type="entry name" value="Translation initiation factor IF- 2, domain 3"/>
    <property type="match status" value="1"/>
</dbReference>
<name>A0A1R2B4L1_9CILI</name>
<evidence type="ECO:0000256" key="3">
    <source>
        <dbReference type="ARBA" id="ARBA00011986"/>
    </source>
</evidence>
<dbReference type="NCBIfam" id="TIGR00231">
    <property type="entry name" value="small_GTP"/>
    <property type="match status" value="1"/>
</dbReference>
<feature type="compositionally biased region" description="Basic and acidic residues" evidence="13">
    <location>
        <begin position="101"/>
        <end position="116"/>
    </location>
</feature>
<keyword evidence="16" id="KW-1185">Reference proteome</keyword>
<feature type="compositionally biased region" description="Basic and acidic residues" evidence="13">
    <location>
        <begin position="146"/>
        <end position="175"/>
    </location>
</feature>
<dbReference type="Pfam" id="PF14578">
    <property type="entry name" value="GTP_EFTU_D4"/>
    <property type="match status" value="1"/>
</dbReference>
<evidence type="ECO:0000256" key="8">
    <source>
        <dbReference type="ARBA" id="ARBA00022741"/>
    </source>
</evidence>
<dbReference type="InterPro" id="IPR005225">
    <property type="entry name" value="Small_GTP-bd"/>
</dbReference>
<keyword evidence="6" id="KW-0396">Initiation factor</keyword>
<dbReference type="GO" id="GO:0005525">
    <property type="term" value="F:GTP binding"/>
    <property type="evidence" value="ECO:0007669"/>
    <property type="project" value="UniProtKB-KW"/>
</dbReference>
<sequence>MDKKGQNKSQGGGKKGGKAGGKKGKGISAIAKKAQEAYLQGQEEEKRLQEEAELQRKQEEEENKRREEEERKKKEIAERLKKERKEKKKELKRLGLWKTKAQLEQEERDNRAREQFLKIGLVKPENQEGPRALPCSKKKKRPQVTEPKDQEAHKDQETIEKPIVSIEDKKTKTEGQEEEIPEVWDQDDDQSVPKPKVQIVSEVKEDINEEPIKREVPKKKKKVQEVEKDPEYKSPIVCVLGHVDTGKTKLLDKIRHTNVQTGEAGGITQQIGATMFPSEAINSLTRKLPNINVNILVPGLLIIDTPGHESFSNLRSRGSSLCDLAILVVDIMHGLEKQTLESLDILRKKNIPFIVALNKIDRMYQWKAMQDEAFMTTFKQQQEHTQEEFIRRAKEAVLAFAEQGLNAALYYENPDPEDYINLVPTSAITGEGIPDLLGMLVNISQGSLAHKIKYKPQLQATVMEVKVIEGHGTTIDVILANGVLKEDDKIVLAGFNGPIVTNIRALMTPMPLKEMRVKGEYLHHKKLYATMGAKISAQGLEESMAGSPLCVASNEDEIVDLCEEVQRDIAQVFTHINKKGKGVHVQASTVGSLEALLEFLKESKIPVCSVSIGPVHKKDIMKAQGQIEKLKRKEYATVLAFDVKITQEGQEYAEQVGVKIFAADIIYHLFDRFTEYVKQIRDEEKAAEGKGKDAIFPCVLKIVQIFRAKDPIIFGCDVLGGVLKVGTPLCVPEKGNLIIGKVQSIEFNKKTIQEARPSTGSVAVKIQGMSSEQQGYQVGKHFEENNQVASWMTRDSIDALKEFFMDMMSKDDWKLVKVLKTTYGIL</sequence>
<dbReference type="Gene3D" id="3.40.50.300">
    <property type="entry name" value="P-loop containing nucleotide triphosphate hydrolases"/>
    <property type="match status" value="1"/>
</dbReference>
<evidence type="ECO:0000256" key="11">
    <source>
        <dbReference type="ARBA" id="ARBA00023134"/>
    </source>
</evidence>
<dbReference type="NCBIfam" id="NF003078">
    <property type="entry name" value="PRK04004.1"/>
    <property type="match status" value="1"/>
</dbReference>
<keyword evidence="5" id="KW-0963">Cytoplasm</keyword>
<dbReference type="PROSITE" id="PS51722">
    <property type="entry name" value="G_TR_2"/>
    <property type="match status" value="1"/>
</dbReference>
<dbReference type="SUPFAM" id="SSF52156">
    <property type="entry name" value="Initiation factor IF2/eIF5b, domain 3"/>
    <property type="match status" value="1"/>
</dbReference>
<dbReference type="PRINTS" id="PR00315">
    <property type="entry name" value="ELONGATNFCT"/>
</dbReference>
<feature type="compositionally biased region" description="Basic residues" evidence="13">
    <location>
        <begin position="15"/>
        <end position="25"/>
    </location>
</feature>
<dbReference type="InterPro" id="IPR023115">
    <property type="entry name" value="TIF_IF2_dom3"/>
</dbReference>
<organism evidence="15 16">
    <name type="scientific">Stentor coeruleus</name>
    <dbReference type="NCBI Taxonomy" id="5963"/>
    <lineage>
        <taxon>Eukaryota</taxon>
        <taxon>Sar</taxon>
        <taxon>Alveolata</taxon>
        <taxon>Ciliophora</taxon>
        <taxon>Postciliodesmatophora</taxon>
        <taxon>Heterotrichea</taxon>
        <taxon>Heterotrichida</taxon>
        <taxon>Stentoridae</taxon>
        <taxon>Stentor</taxon>
    </lineage>
</organism>